<dbReference type="EMBL" id="BALG01000194">
    <property type="protein sequence ID" value="GAC43353.1"/>
    <property type="molecule type" value="Genomic_DNA"/>
</dbReference>
<reference evidence="1 2" key="1">
    <citation type="submission" date="2012-10" db="EMBL/GenBank/DDBJ databases">
        <title>Draft Genome Sequence of Paenibacillus popilliae ATCC 14706T.</title>
        <authorList>
            <person name="Iiyama K."/>
            <person name="Mori K."/>
            <person name="Mon H."/>
            <person name="Chieda Y."/>
            <person name="Lee J.M."/>
            <person name="Kusakabe T."/>
            <person name="Tashiro K."/>
            <person name="Asano S."/>
            <person name="Yasunaga-Aoki C."/>
            <person name="Shimizu S."/>
        </authorList>
    </citation>
    <scope>NUCLEOTIDE SEQUENCE [LARGE SCALE GENOMIC DNA]</scope>
    <source>
        <strain evidence="1 2">ATCC 14706</strain>
    </source>
</reference>
<keyword evidence="1" id="KW-0269">Exonuclease</keyword>
<evidence type="ECO:0000313" key="2">
    <source>
        <dbReference type="Proteomes" id="UP000029453"/>
    </source>
</evidence>
<keyword evidence="1" id="KW-0378">Hydrolase</keyword>
<sequence length="68" mass="7459">MRDDVYHGGYDCDGCGGRIYEQESEPVRAYPHCGGAVTRPDGAAIYHMYHLRINPSTGALDVSECLIV</sequence>
<dbReference type="Proteomes" id="UP000029453">
    <property type="component" value="Unassembled WGS sequence"/>
</dbReference>
<keyword evidence="1" id="KW-0540">Nuclease</keyword>
<organism evidence="1 2">
    <name type="scientific">Paenibacillus popilliae ATCC 14706</name>
    <dbReference type="NCBI Taxonomy" id="1212764"/>
    <lineage>
        <taxon>Bacteria</taxon>
        <taxon>Bacillati</taxon>
        <taxon>Bacillota</taxon>
        <taxon>Bacilli</taxon>
        <taxon>Bacillales</taxon>
        <taxon>Paenibacillaceae</taxon>
        <taxon>Paenibacillus</taxon>
    </lineage>
</organism>
<accession>M9M6V7</accession>
<evidence type="ECO:0000313" key="1">
    <source>
        <dbReference type="EMBL" id="GAC43353.1"/>
    </source>
</evidence>
<keyword evidence="2" id="KW-1185">Reference proteome</keyword>
<dbReference type="GO" id="GO:0004527">
    <property type="term" value="F:exonuclease activity"/>
    <property type="evidence" value="ECO:0007669"/>
    <property type="project" value="UniProtKB-KW"/>
</dbReference>
<proteinExistence type="predicted"/>
<name>M9M6V7_PAEPP</name>
<comment type="caution">
    <text evidence="1">The sequence shown here is derived from an EMBL/GenBank/DDBJ whole genome shotgun (WGS) entry which is preliminary data.</text>
</comment>
<protein>
    <submittedName>
        <fullName evidence="1">Exonuclease VII</fullName>
    </submittedName>
</protein>
<dbReference type="AlphaFoldDB" id="M9M6V7"/>
<gene>
    <name evidence="1" type="ORF">PPOP_2720</name>
</gene>